<feature type="region of interest" description="Disordered" evidence="1">
    <location>
        <begin position="129"/>
        <end position="185"/>
    </location>
</feature>
<feature type="compositionally biased region" description="Polar residues" evidence="1">
    <location>
        <begin position="17"/>
        <end position="26"/>
    </location>
</feature>
<feature type="compositionally biased region" description="Polar residues" evidence="1">
    <location>
        <begin position="432"/>
        <end position="443"/>
    </location>
</feature>
<evidence type="ECO:0000313" key="2">
    <source>
        <dbReference type="EMBL" id="KAJ3476135.1"/>
    </source>
</evidence>
<feature type="region of interest" description="Disordered" evidence="1">
    <location>
        <begin position="16"/>
        <end position="77"/>
    </location>
</feature>
<feature type="compositionally biased region" description="Polar residues" evidence="1">
    <location>
        <begin position="368"/>
        <end position="377"/>
    </location>
</feature>
<keyword evidence="3" id="KW-1185">Reference proteome</keyword>
<feature type="region of interest" description="Disordered" evidence="1">
    <location>
        <begin position="301"/>
        <end position="486"/>
    </location>
</feature>
<accession>A0AAD5UTF9</accession>
<organism evidence="2 3">
    <name type="scientific">Meripilus lineatus</name>
    <dbReference type="NCBI Taxonomy" id="2056292"/>
    <lineage>
        <taxon>Eukaryota</taxon>
        <taxon>Fungi</taxon>
        <taxon>Dikarya</taxon>
        <taxon>Basidiomycota</taxon>
        <taxon>Agaricomycotina</taxon>
        <taxon>Agaricomycetes</taxon>
        <taxon>Polyporales</taxon>
        <taxon>Meripilaceae</taxon>
        <taxon>Meripilus</taxon>
    </lineage>
</organism>
<feature type="compositionally biased region" description="Basic residues" evidence="1">
    <location>
        <begin position="37"/>
        <end position="49"/>
    </location>
</feature>
<reference evidence="2" key="1">
    <citation type="submission" date="2022-07" db="EMBL/GenBank/DDBJ databases">
        <title>Genome Sequence of Physisporinus lineatus.</title>
        <authorList>
            <person name="Buettner E."/>
        </authorList>
    </citation>
    <scope>NUCLEOTIDE SEQUENCE</scope>
    <source>
        <strain evidence="2">VT162</strain>
    </source>
</reference>
<name>A0AAD5UTF9_9APHY</name>
<feature type="compositionally biased region" description="Low complexity" evidence="1">
    <location>
        <begin position="383"/>
        <end position="392"/>
    </location>
</feature>
<feature type="compositionally biased region" description="Pro residues" evidence="1">
    <location>
        <begin position="401"/>
        <end position="414"/>
    </location>
</feature>
<comment type="caution">
    <text evidence="2">The sequence shown here is derived from an EMBL/GenBank/DDBJ whole genome shotgun (WGS) entry which is preliminary data.</text>
</comment>
<dbReference type="Proteomes" id="UP001212997">
    <property type="component" value="Unassembled WGS sequence"/>
</dbReference>
<dbReference type="EMBL" id="JANAWD010000747">
    <property type="protein sequence ID" value="KAJ3476135.1"/>
    <property type="molecule type" value="Genomic_DNA"/>
</dbReference>
<proteinExistence type="predicted"/>
<feature type="compositionally biased region" description="Low complexity" evidence="1">
    <location>
        <begin position="301"/>
        <end position="320"/>
    </location>
</feature>
<protein>
    <submittedName>
        <fullName evidence="2">Uncharacterized protein</fullName>
    </submittedName>
</protein>
<gene>
    <name evidence="2" type="ORF">NLI96_g11374</name>
</gene>
<dbReference type="AlphaFoldDB" id="A0AAD5UTF9"/>
<evidence type="ECO:0000256" key="1">
    <source>
        <dbReference type="SAM" id="MobiDB-lite"/>
    </source>
</evidence>
<feature type="compositionally biased region" description="Basic and acidic residues" evidence="1">
    <location>
        <begin position="145"/>
        <end position="156"/>
    </location>
</feature>
<evidence type="ECO:0000313" key="3">
    <source>
        <dbReference type="Proteomes" id="UP001212997"/>
    </source>
</evidence>
<feature type="compositionally biased region" description="Polar residues" evidence="1">
    <location>
        <begin position="65"/>
        <end position="77"/>
    </location>
</feature>
<sequence>MRVAGTGGRAIVAASSLPLTATTSPPSHLPALGPRPPRSHGHRYRHPHPILHPSSNKLSRRAFNHSRTSPSSCPLPTATRSHYSLAICTSSTHLSSPPGPPKQRPYFASTDDLLSRFHLLPAYDRYVRPFASQNPPQIPSLPTIDKGKGKEKDIPQRDISAPAASTPLPHNDQDEDDQPPKGERKWKNNYKHMIKGIPGSSLAFFNPPFLPFHLDLPGSFAGKHSMKKDDFLVTIMQVPPKQRNNITPFDLRTQRDAFSVSLEGLKGWNINALVAETPQAREDRKKRKELKKLAKAQALAQLAAGASSPSAHSATPNPTTLATPSSSAHPPLRTATPKPTALPPNRAQQPQNSSQIRSRTPAAVGTPRSASTPTVSQHPPPSTVSTSASAPSQLHQVSTPAPTPNAGPDMPPPKKSLKRDREDATSGPHSIMNGTASSPTVVNGNLKPHAAKPGANGIRLRPVKKQRMDSQGQAREMPIQQPTPHA</sequence>
<feature type="compositionally biased region" description="Polar residues" evidence="1">
    <location>
        <begin position="346"/>
        <end position="358"/>
    </location>
</feature>